<reference evidence="1" key="1">
    <citation type="submission" date="2023-07" db="EMBL/GenBank/DDBJ databases">
        <title>Sequencing the genomes of 1000 actinobacteria strains.</title>
        <authorList>
            <person name="Klenk H.-P."/>
        </authorList>
    </citation>
    <scope>NUCLEOTIDE SEQUENCE</scope>
    <source>
        <strain evidence="1">DSM 13068</strain>
    </source>
</reference>
<dbReference type="Proteomes" id="UP001180715">
    <property type="component" value="Unassembled WGS sequence"/>
</dbReference>
<sequence length="170" mass="19284">MSWRIDPHPLREGSLASRAVSGGVQRRRADVRGRWRGNVLPPMSPGAERRNQRVEQIMWEVVDRLFETWADELQGINFAVRTVPSSASLERATARGETVPLGVATVRQERRNPHRSTRHVVLFRRPIETSAVDEHHLAHIVADVVIELVSEFLNVPPEEIDPIYGTGPHR</sequence>
<dbReference type="InterPro" id="IPR038555">
    <property type="entry name" value="Zincin_1_sf"/>
</dbReference>
<dbReference type="RefSeq" id="WP_310245714.1">
    <property type="nucleotide sequence ID" value="NZ_JAVDXX010000001.1"/>
</dbReference>
<dbReference type="Gene3D" id="3.30.2010.20">
    <property type="match status" value="1"/>
</dbReference>
<keyword evidence="2" id="KW-1185">Reference proteome</keyword>
<dbReference type="SUPFAM" id="SSF55486">
    <property type="entry name" value="Metalloproteases ('zincins'), catalytic domain"/>
    <property type="match status" value="1"/>
</dbReference>
<protein>
    <submittedName>
        <fullName evidence="1">Zn-dependent protease with MMP-like domain</fullName>
    </submittedName>
</protein>
<name>A0ABU1YXK8_9MICC</name>
<comment type="caution">
    <text evidence="1">The sequence shown here is derived from an EMBL/GenBank/DDBJ whole genome shotgun (WGS) entry which is preliminary data.</text>
</comment>
<accession>A0ABU1YXK8</accession>
<proteinExistence type="predicted"/>
<dbReference type="Pfam" id="PF06262">
    <property type="entry name" value="Zincin_1"/>
    <property type="match status" value="1"/>
</dbReference>
<evidence type="ECO:0000313" key="2">
    <source>
        <dbReference type="Proteomes" id="UP001180715"/>
    </source>
</evidence>
<dbReference type="CDD" id="cd12954">
    <property type="entry name" value="MMP_TTHA0227_like_1"/>
    <property type="match status" value="1"/>
</dbReference>
<dbReference type="InterPro" id="IPR010428">
    <property type="entry name" value="Zincin_1"/>
</dbReference>
<gene>
    <name evidence="1" type="ORF">J2S67_000357</name>
</gene>
<evidence type="ECO:0000313" key="1">
    <source>
        <dbReference type="EMBL" id="MDR7293089.1"/>
    </source>
</evidence>
<dbReference type="EMBL" id="JAVDXX010000001">
    <property type="protein sequence ID" value="MDR7293089.1"/>
    <property type="molecule type" value="Genomic_DNA"/>
</dbReference>
<organism evidence="1 2">
    <name type="scientific">Pseudoglutamicibacter albus</name>
    <dbReference type="NCBI Taxonomy" id="98671"/>
    <lineage>
        <taxon>Bacteria</taxon>
        <taxon>Bacillati</taxon>
        <taxon>Actinomycetota</taxon>
        <taxon>Actinomycetes</taxon>
        <taxon>Micrococcales</taxon>
        <taxon>Micrococcaceae</taxon>
        <taxon>Pseudoglutamicibacter</taxon>
    </lineage>
</organism>